<reference evidence="1" key="1">
    <citation type="submission" date="2021-06" db="EMBL/GenBank/DDBJ databases">
        <authorList>
            <person name="Kallberg Y."/>
            <person name="Tangrot J."/>
            <person name="Rosling A."/>
        </authorList>
    </citation>
    <scope>NUCLEOTIDE SEQUENCE</scope>
    <source>
        <strain evidence="1">FL966</strain>
    </source>
</reference>
<organism evidence="1 2">
    <name type="scientific">Cetraspora pellucida</name>
    <dbReference type="NCBI Taxonomy" id="1433469"/>
    <lineage>
        <taxon>Eukaryota</taxon>
        <taxon>Fungi</taxon>
        <taxon>Fungi incertae sedis</taxon>
        <taxon>Mucoromycota</taxon>
        <taxon>Glomeromycotina</taxon>
        <taxon>Glomeromycetes</taxon>
        <taxon>Diversisporales</taxon>
        <taxon>Gigasporaceae</taxon>
        <taxon>Cetraspora</taxon>
    </lineage>
</organism>
<sequence length="104" mass="12295">KVLNSKLKQFVKKSKTKQELIEKILGHNPDYTITNLNNIERLADIVYNIDNSKVKKCRKKNEQKEKEIKEEKPTKYQQFIKNNYNEVASKHENSIETMKAIAKM</sequence>
<feature type="non-terminal residue" evidence="1">
    <location>
        <position position="1"/>
    </location>
</feature>
<gene>
    <name evidence="1" type="ORF">CPELLU_LOCUS18065</name>
</gene>
<evidence type="ECO:0000313" key="2">
    <source>
        <dbReference type="Proteomes" id="UP000789759"/>
    </source>
</evidence>
<keyword evidence="2" id="KW-1185">Reference proteome</keyword>
<dbReference type="OrthoDB" id="2488072at2759"/>
<comment type="caution">
    <text evidence="1">The sequence shown here is derived from an EMBL/GenBank/DDBJ whole genome shotgun (WGS) entry which is preliminary data.</text>
</comment>
<proteinExistence type="predicted"/>
<protein>
    <submittedName>
        <fullName evidence="1">8026_t:CDS:1</fullName>
    </submittedName>
</protein>
<evidence type="ECO:0000313" key="1">
    <source>
        <dbReference type="EMBL" id="CAG8805108.1"/>
    </source>
</evidence>
<dbReference type="EMBL" id="CAJVQA010033936">
    <property type="protein sequence ID" value="CAG8805108.1"/>
    <property type="molecule type" value="Genomic_DNA"/>
</dbReference>
<name>A0A9N9K3D7_9GLOM</name>
<dbReference type="AlphaFoldDB" id="A0A9N9K3D7"/>
<dbReference type="Proteomes" id="UP000789759">
    <property type="component" value="Unassembled WGS sequence"/>
</dbReference>
<accession>A0A9N9K3D7</accession>